<proteinExistence type="predicted"/>
<dbReference type="InterPro" id="IPR011428">
    <property type="entry name" value="Spore_coat_X/V"/>
</dbReference>
<dbReference type="AlphaFoldDB" id="A0A0U4WEV8"/>
<dbReference type="GO" id="GO:0031160">
    <property type="term" value="C:spore wall"/>
    <property type="evidence" value="ECO:0007669"/>
    <property type="project" value="InterPro"/>
</dbReference>
<dbReference type="EMBL" id="AP017312">
    <property type="protein sequence ID" value="BAU27241.1"/>
    <property type="molecule type" value="Genomic_DNA"/>
</dbReference>
<name>A0A0U4WEV8_9BACL</name>
<reference evidence="1 2" key="1">
    <citation type="submission" date="2015-12" db="EMBL/GenBank/DDBJ databases">
        <title>Genome sequence of Aneurinibacillus soli.</title>
        <authorList>
            <person name="Lee J.S."/>
            <person name="Lee K.C."/>
            <person name="Kim K.K."/>
            <person name="Lee B.W."/>
        </authorList>
    </citation>
    <scope>NUCLEOTIDE SEQUENCE [LARGE SCALE GENOMIC DNA]</scope>
    <source>
        <strain evidence="1 2">CB4</strain>
    </source>
</reference>
<keyword evidence="2" id="KW-1185">Reference proteome</keyword>
<dbReference type="RefSeq" id="WP_096464416.1">
    <property type="nucleotide sequence ID" value="NZ_AP017312.1"/>
</dbReference>
<accession>A0A0U4WEV8</accession>
<sequence>MTRRHKKGCRCRRHRRGIRSVGVVRGGFRFNALRDCRHPLERDNARVEQEAVQKSDTIQTSDEVIVVRNSCDVKVTTRDTKTAVNMQHSLQYAIATIMSMSIADGNVANEVSQELFQKAFVKQSNHQRTLIENSKGVTVDTTDTDVSVNIQMLSQMLCVLIKKMNL</sequence>
<dbReference type="Proteomes" id="UP000217696">
    <property type="component" value="Chromosome"/>
</dbReference>
<keyword evidence="1" id="KW-0946">Virion</keyword>
<dbReference type="GO" id="GO:0030435">
    <property type="term" value="P:sporulation resulting in formation of a cellular spore"/>
    <property type="evidence" value="ECO:0007669"/>
    <property type="project" value="InterPro"/>
</dbReference>
<dbReference type="KEGG" id="asoc:CB4_01410"/>
<dbReference type="OrthoDB" id="2376847at2"/>
<organism evidence="1 2">
    <name type="scientific">Aneurinibacillus soli</name>
    <dbReference type="NCBI Taxonomy" id="1500254"/>
    <lineage>
        <taxon>Bacteria</taxon>
        <taxon>Bacillati</taxon>
        <taxon>Bacillota</taxon>
        <taxon>Bacilli</taxon>
        <taxon>Bacillales</taxon>
        <taxon>Paenibacillaceae</taxon>
        <taxon>Aneurinibacillus group</taxon>
        <taxon>Aneurinibacillus</taxon>
    </lineage>
</organism>
<keyword evidence="1" id="KW-0167">Capsid protein</keyword>
<evidence type="ECO:0000313" key="1">
    <source>
        <dbReference type="EMBL" id="BAU27241.1"/>
    </source>
</evidence>
<evidence type="ECO:0000313" key="2">
    <source>
        <dbReference type="Proteomes" id="UP000217696"/>
    </source>
</evidence>
<gene>
    <name evidence="1" type="primary">cotX</name>
    <name evidence="1" type="ORF">CB4_01410</name>
</gene>
<protein>
    <submittedName>
        <fullName evidence="1">Spore coat protein X</fullName>
    </submittedName>
</protein>
<dbReference type="Pfam" id="PF07552">
    <property type="entry name" value="Coat_X"/>
    <property type="match status" value="2"/>
</dbReference>